<evidence type="ECO:0000313" key="1">
    <source>
        <dbReference type="EMBL" id="MBB4862158.1"/>
    </source>
</evidence>
<gene>
    <name evidence="1" type="ORF">HNP46_000996</name>
</gene>
<sequence length="84" mass="9271">MNCFICGSQAQVFDDSHCTHLSCPQCGAYRISQAAAQEMARDGLRLDVELSRRWISSYRGSVSTPMFSVLVVRQRAQAGCAARL</sequence>
<evidence type="ECO:0000313" key="2">
    <source>
        <dbReference type="Proteomes" id="UP000566995"/>
    </source>
</evidence>
<comment type="caution">
    <text evidence="1">The sequence shown here is derived from an EMBL/GenBank/DDBJ whole genome shotgun (WGS) entry which is preliminary data.</text>
</comment>
<name>A0A7W7KHH1_PSENT</name>
<accession>A0A7W7KHH1</accession>
<organism evidence="1 2">
    <name type="scientific">Pseudomonas nitroreducens</name>
    <dbReference type="NCBI Taxonomy" id="46680"/>
    <lineage>
        <taxon>Bacteria</taxon>
        <taxon>Pseudomonadati</taxon>
        <taxon>Pseudomonadota</taxon>
        <taxon>Gammaproteobacteria</taxon>
        <taxon>Pseudomonadales</taxon>
        <taxon>Pseudomonadaceae</taxon>
        <taxon>Pseudomonas</taxon>
    </lineage>
</organism>
<dbReference type="AlphaFoldDB" id="A0A7W7KHH1"/>
<reference evidence="1 2" key="1">
    <citation type="submission" date="2020-08" db="EMBL/GenBank/DDBJ databases">
        <title>Functional genomics of gut bacteria from endangered species of beetles.</title>
        <authorList>
            <person name="Carlos-Shanley C."/>
        </authorList>
    </citation>
    <scope>NUCLEOTIDE SEQUENCE [LARGE SCALE GENOMIC DNA]</scope>
    <source>
        <strain evidence="1 2">S00179</strain>
    </source>
</reference>
<dbReference type="Proteomes" id="UP000566995">
    <property type="component" value="Unassembled WGS sequence"/>
</dbReference>
<proteinExistence type="predicted"/>
<dbReference type="RefSeq" id="WP_184586385.1">
    <property type="nucleotide sequence ID" value="NZ_JACHLI010000003.1"/>
</dbReference>
<protein>
    <submittedName>
        <fullName evidence="1">Uncharacterized protein</fullName>
    </submittedName>
</protein>
<dbReference type="EMBL" id="JACHLI010000003">
    <property type="protein sequence ID" value="MBB4862158.1"/>
    <property type="molecule type" value="Genomic_DNA"/>
</dbReference>